<feature type="domain" description="ABC transporter" evidence="10">
    <location>
        <begin position="144"/>
        <end position="460"/>
    </location>
</feature>
<evidence type="ECO:0000256" key="8">
    <source>
        <dbReference type="SAM" id="MobiDB-lite"/>
    </source>
</evidence>
<dbReference type="InParanoid" id="A0A2V0NSF6"/>
<dbReference type="Pfam" id="PF01061">
    <property type="entry name" value="ABC2_membrane"/>
    <property type="match status" value="2"/>
</dbReference>
<feature type="transmembrane region" description="Helical" evidence="9">
    <location>
        <begin position="1392"/>
        <end position="1415"/>
    </location>
</feature>
<dbReference type="InterPro" id="IPR003593">
    <property type="entry name" value="AAA+_ATPase"/>
</dbReference>
<evidence type="ECO:0000256" key="2">
    <source>
        <dbReference type="ARBA" id="ARBA00022448"/>
    </source>
</evidence>
<feature type="transmembrane region" description="Helical" evidence="9">
    <location>
        <begin position="1477"/>
        <end position="1504"/>
    </location>
</feature>
<dbReference type="InterPro" id="IPR013525">
    <property type="entry name" value="ABC2_TM"/>
</dbReference>
<keyword evidence="5" id="KW-0067">ATP-binding</keyword>
<evidence type="ECO:0000256" key="3">
    <source>
        <dbReference type="ARBA" id="ARBA00022692"/>
    </source>
</evidence>
<organism evidence="11 12">
    <name type="scientific">Raphidocelis subcapitata</name>
    <dbReference type="NCBI Taxonomy" id="307507"/>
    <lineage>
        <taxon>Eukaryota</taxon>
        <taxon>Viridiplantae</taxon>
        <taxon>Chlorophyta</taxon>
        <taxon>core chlorophytes</taxon>
        <taxon>Chlorophyceae</taxon>
        <taxon>CS clade</taxon>
        <taxon>Sphaeropleales</taxon>
        <taxon>Selenastraceae</taxon>
        <taxon>Raphidocelis</taxon>
    </lineage>
</organism>
<evidence type="ECO:0000259" key="10">
    <source>
        <dbReference type="PROSITE" id="PS50893"/>
    </source>
</evidence>
<feature type="transmembrane region" description="Helical" evidence="9">
    <location>
        <begin position="580"/>
        <end position="603"/>
    </location>
</feature>
<dbReference type="PROSITE" id="PS50893">
    <property type="entry name" value="ABC_TRANSPORTER_2"/>
    <property type="match status" value="2"/>
</dbReference>
<feature type="domain" description="ABC transporter" evidence="10">
    <location>
        <begin position="1055"/>
        <end position="1303"/>
    </location>
</feature>
<dbReference type="Pfam" id="PF00005">
    <property type="entry name" value="ABC_tran"/>
    <property type="match status" value="2"/>
</dbReference>
<feature type="region of interest" description="Disordered" evidence="8">
    <location>
        <begin position="928"/>
        <end position="950"/>
    </location>
</feature>
<dbReference type="SMART" id="SM00382">
    <property type="entry name" value="AAA"/>
    <property type="match status" value="2"/>
</dbReference>
<keyword evidence="4" id="KW-0547">Nucleotide-binding</keyword>
<dbReference type="OrthoDB" id="66620at2759"/>
<dbReference type="EMBL" id="BDRX01000018">
    <property type="protein sequence ID" value="GBF90608.1"/>
    <property type="molecule type" value="Genomic_DNA"/>
</dbReference>
<dbReference type="SUPFAM" id="SSF52540">
    <property type="entry name" value="P-loop containing nucleoside triphosphate hydrolases"/>
    <property type="match status" value="2"/>
</dbReference>
<evidence type="ECO:0000256" key="5">
    <source>
        <dbReference type="ARBA" id="ARBA00022840"/>
    </source>
</evidence>
<evidence type="ECO:0000313" key="12">
    <source>
        <dbReference type="Proteomes" id="UP000247498"/>
    </source>
</evidence>
<dbReference type="STRING" id="307507.A0A2V0NSF6"/>
<feature type="transmembrane region" description="Helical" evidence="9">
    <location>
        <begin position="805"/>
        <end position="829"/>
    </location>
</feature>
<evidence type="ECO:0000313" key="11">
    <source>
        <dbReference type="EMBL" id="GBF90608.1"/>
    </source>
</evidence>
<dbReference type="Proteomes" id="UP000247498">
    <property type="component" value="Unassembled WGS sequence"/>
</dbReference>
<comment type="subcellular location">
    <subcellularLocation>
        <location evidence="1">Membrane</location>
        <topology evidence="1">Multi-pass membrane protein</topology>
    </subcellularLocation>
</comment>
<feature type="transmembrane region" description="Helical" evidence="9">
    <location>
        <begin position="1627"/>
        <end position="1650"/>
    </location>
</feature>
<evidence type="ECO:0000256" key="9">
    <source>
        <dbReference type="SAM" id="Phobius"/>
    </source>
</evidence>
<feature type="compositionally biased region" description="Low complexity" evidence="8">
    <location>
        <begin position="934"/>
        <end position="950"/>
    </location>
</feature>
<evidence type="ECO:0000256" key="1">
    <source>
        <dbReference type="ARBA" id="ARBA00004141"/>
    </source>
</evidence>
<keyword evidence="12" id="KW-1185">Reference proteome</keyword>
<accession>A0A2V0NSF6</accession>
<dbReference type="GO" id="GO:0016887">
    <property type="term" value="F:ATP hydrolysis activity"/>
    <property type="evidence" value="ECO:0007669"/>
    <property type="project" value="InterPro"/>
</dbReference>
<evidence type="ECO:0000256" key="7">
    <source>
        <dbReference type="ARBA" id="ARBA00023136"/>
    </source>
</evidence>
<dbReference type="FunCoup" id="A0A2V0NSF6">
    <property type="interactions" value="736"/>
</dbReference>
<evidence type="ECO:0000256" key="4">
    <source>
        <dbReference type="ARBA" id="ARBA00022741"/>
    </source>
</evidence>
<feature type="transmembrane region" description="Helical" evidence="9">
    <location>
        <begin position="658"/>
        <end position="683"/>
    </location>
</feature>
<feature type="compositionally biased region" description="Gly residues" evidence="8">
    <location>
        <begin position="279"/>
        <end position="290"/>
    </location>
</feature>
<keyword evidence="7 9" id="KW-0472">Membrane</keyword>
<keyword evidence="2" id="KW-0813">Transport</keyword>
<gene>
    <name evidence="11" type="ORF">Rsub_03180</name>
</gene>
<reference evidence="11 12" key="1">
    <citation type="journal article" date="2018" name="Sci. Rep.">
        <title>Raphidocelis subcapitata (=Pseudokirchneriella subcapitata) provides an insight into genome evolution and environmental adaptations in the Sphaeropleales.</title>
        <authorList>
            <person name="Suzuki S."/>
            <person name="Yamaguchi H."/>
            <person name="Nakajima N."/>
            <person name="Kawachi M."/>
        </authorList>
    </citation>
    <scope>NUCLEOTIDE SEQUENCE [LARGE SCALE GENOMIC DNA]</scope>
    <source>
        <strain evidence="11 12">NIES-35</strain>
    </source>
</reference>
<feature type="compositionally biased region" description="Gly residues" evidence="8">
    <location>
        <begin position="1038"/>
        <end position="1048"/>
    </location>
</feature>
<dbReference type="PANTHER" id="PTHR19241">
    <property type="entry name" value="ATP-BINDING CASSETTE TRANSPORTER"/>
    <property type="match status" value="1"/>
</dbReference>
<dbReference type="GO" id="GO:0140359">
    <property type="term" value="F:ABC-type transporter activity"/>
    <property type="evidence" value="ECO:0007669"/>
    <property type="project" value="InterPro"/>
</dbReference>
<sequence length="1658" mass="175567">MAGETPDRAEALTSFASCGVPATNVWAANDSALLTGAADADVQAALHDAAAQACVHVRREVKEAKRSARKRRELVERVLSKGGHALLARIHAKLEEHGVELPSVQLEFRGVRVTTGALFGSAGVPTVASIPLNVLKRLVGRGGERLQDINVLGGPGGPLSGIIKPGRSTLLLGPPGCGKTTLMRVLAARLRGCGALRVEGEVLYNGHSKDEFAVERVAAFVGQTDQHIGGLTVAETIGFAHACQTGAAPAFDVPRAILDAKIAKSMMDLQQLRAASGSSRGGGGGGGSGSAGDDKEEAAAARAQALKAAARAKLEEDEVEALIRGLCGTSAVRAEIITSWMGLAHVRDTPVGDVMTRGVSGGERKRVTCAEMLVGQRRVLMLDEINTGLDSATLHSVVTFLALMTRALKLTTVVSLLQPSPEVVALFDDVLLMADGAILYHGPVDGALPHFASLGLVCPRRKDLASFLQEASTPAGQLAYATDELRASRGLPPRGADEELALARTSQPATMLMPVSELAARFRTENPHGIEQQRELAAGPFPKSASHPAALPTTPFALSASAAARLVLRRQLKLVVRDKLLLRARMMQVVVMGLLVGSLFFRLDFTLSEARSKMGAAFLIVMFLSMGGMIQVAIVLATRGVFYKHRDARFYPAWSYGLSMALSQVPVTVLESVFFAVITYWMIGFVADAGRFFSFICICMASSLCVSSIFRLIAITVPTPPLVQAVTSIVLLILILTSGFTIVRTSIPPWWIWAYWISPFSWAVRAILVNEFSAPDWQLPIPGAAPGLTVGHAALDTFGIFHDKFWIWAGVAYLLALFAVLSGLLCLALNRVTGGTRRAQVPDPAEVDKARADAAALRRAIADKLVRAADRSRAGSRHGKAPPPAVCAGAAARPPARPAQLQAAGDGGEADGEAGGQSVQAEIVLTLSPTGDGAAPPLHSPAATAAATAAAKSAPHGAPAGALPDVSSSLAFEPITPAFRDIHYSVPNPAYRKAAAKRHAAAEAAAAAAQAEADGAPPGDVESARGRLAADSRAGTPAGAGAGGGGDDGASEEAAEAADALAAMPQLELLKGITGYVEPGQLMALMGGSGAGKTTLADVLCGRKTVGEVRGDIFVNGHPKDQATWARVVGYVEQQDIHTAATTVLEALWFSARLRLPPCVPDALVRAHVVEVLDTVDLGPQTHALVGDALAGDGGGGGGGAGLSAEQRKRLTIAVELVAQPSVVMMDEPTSGLDARSAAVVMRAIRNIGLGGRTVIVTIHQPSIEIFEAFDSLLLLQRGGRTTYFGPLGSESRTLVDYLSRVPGTQPLLQGQNPASWMLEVTGGSMATIAAANAVDWPSIYAASPEAAAARARVEELVRRGRAAHAPLALAGTYAQSFGVQLRELIRKYRQVYWRLPSYNFARISMTFLVSWIYGTTYYQVAVLPEPASMASIQNVLGILFSSTNFLGMQNLMSALPVIGAERVVYYREQGAAAYNVFAYGFALALVELPYTAMQAVLFTPVVYFMTGFQATAEKFFHYFLMFLTSQYFYSTAGHLLIWSTPSQQMGQMLGGLLSFIWNIANGFVVTYPSMPSYWKWVNRLVPNTWILYGVASSQLGDSTATVLVPGRPPTTAGALLEALFGYEYGMRWWCVLIVAANMLFYRVASILVLRYKSFLRR</sequence>
<feature type="transmembrane region" description="Helical" evidence="9">
    <location>
        <begin position="689"/>
        <end position="710"/>
    </location>
</feature>
<feature type="region of interest" description="Disordered" evidence="8">
    <location>
        <begin position="273"/>
        <end position="298"/>
    </location>
</feature>
<feature type="transmembrane region" description="Helical" evidence="9">
    <location>
        <begin position="1516"/>
        <end position="1538"/>
    </location>
</feature>
<feature type="transmembrane region" description="Helical" evidence="9">
    <location>
        <begin position="722"/>
        <end position="743"/>
    </location>
</feature>
<feature type="transmembrane region" description="Helical" evidence="9">
    <location>
        <begin position="615"/>
        <end position="637"/>
    </location>
</feature>
<feature type="transmembrane region" description="Helical" evidence="9">
    <location>
        <begin position="1435"/>
        <end position="1456"/>
    </location>
</feature>
<evidence type="ECO:0000256" key="6">
    <source>
        <dbReference type="ARBA" id="ARBA00022989"/>
    </source>
</evidence>
<dbReference type="GO" id="GO:0071944">
    <property type="term" value="C:cell periphery"/>
    <property type="evidence" value="ECO:0007669"/>
    <property type="project" value="UniProtKB-ARBA"/>
</dbReference>
<feature type="transmembrane region" description="Helical" evidence="9">
    <location>
        <begin position="1550"/>
        <end position="1571"/>
    </location>
</feature>
<dbReference type="GO" id="GO:0016020">
    <property type="term" value="C:membrane"/>
    <property type="evidence" value="ECO:0007669"/>
    <property type="project" value="UniProtKB-SubCell"/>
</dbReference>
<keyword evidence="3 9" id="KW-0812">Transmembrane</keyword>
<name>A0A2V0NSF6_9CHLO</name>
<comment type="caution">
    <text evidence="11">The sequence shown here is derived from an EMBL/GenBank/DDBJ whole genome shotgun (WGS) entry which is preliminary data.</text>
</comment>
<dbReference type="InterPro" id="IPR003439">
    <property type="entry name" value="ABC_transporter-like_ATP-bd"/>
</dbReference>
<feature type="region of interest" description="Disordered" evidence="8">
    <location>
        <begin position="1008"/>
        <end position="1057"/>
    </location>
</feature>
<proteinExistence type="predicted"/>
<feature type="region of interest" description="Disordered" evidence="8">
    <location>
        <begin position="871"/>
        <end position="916"/>
    </location>
</feature>
<dbReference type="InterPro" id="IPR027417">
    <property type="entry name" value="P-loop_NTPase"/>
</dbReference>
<dbReference type="GO" id="GO:0005524">
    <property type="term" value="F:ATP binding"/>
    <property type="evidence" value="ECO:0007669"/>
    <property type="project" value="UniProtKB-KW"/>
</dbReference>
<keyword evidence="6 9" id="KW-1133">Transmembrane helix</keyword>
<feature type="compositionally biased region" description="Low complexity" evidence="8">
    <location>
        <begin position="886"/>
        <end position="904"/>
    </location>
</feature>
<protein>
    <submittedName>
        <fullName evidence="11">ABC transporter G family member protein</fullName>
    </submittedName>
</protein>
<dbReference type="Gene3D" id="3.40.50.300">
    <property type="entry name" value="P-loop containing nucleotide triphosphate hydrolases"/>
    <property type="match status" value="2"/>
</dbReference>